<dbReference type="RefSeq" id="WP_310341849.1">
    <property type="nucleotide sequence ID" value="NZ_JAVDXQ010000001.1"/>
</dbReference>
<proteinExistence type="predicted"/>
<gene>
    <name evidence="1" type="ORF">J2X16_000771</name>
</gene>
<sequence>MIQSDEREQTRKHEDLLHDELVREIDNEALRGSRVIDALLDRIAVHEAREVEVQRAANNGHQLALDDVKCFVERELKAHAPRTKSFEALQAVLDEIEDLYSADVDPYITPGVNVHAAQIRPRAGTRKRRAAKSRATTKAISEERQQRIGAIQRAILALLLPDGSSMSRAGLVEILVVENDAHEKGVHNSLKLLIAGGLVNEVGPRGNRVLSLTPSGVKRASAAG</sequence>
<accession>A0ABU1Z4C5</accession>
<organism evidence="1 2">
    <name type="scientific">Pelomonas aquatica</name>
    <dbReference type="NCBI Taxonomy" id="431058"/>
    <lineage>
        <taxon>Bacteria</taxon>
        <taxon>Pseudomonadati</taxon>
        <taxon>Pseudomonadota</taxon>
        <taxon>Betaproteobacteria</taxon>
        <taxon>Burkholderiales</taxon>
        <taxon>Sphaerotilaceae</taxon>
        <taxon>Roseateles</taxon>
    </lineage>
</organism>
<keyword evidence="2" id="KW-1185">Reference proteome</keyword>
<name>A0ABU1Z4C5_9BURK</name>
<reference evidence="1 2" key="1">
    <citation type="submission" date="2023-07" db="EMBL/GenBank/DDBJ databases">
        <title>Sorghum-associated microbial communities from plants grown in Nebraska, USA.</title>
        <authorList>
            <person name="Schachtman D."/>
        </authorList>
    </citation>
    <scope>NUCLEOTIDE SEQUENCE [LARGE SCALE GENOMIC DNA]</scope>
    <source>
        <strain evidence="1 2">BE310</strain>
    </source>
</reference>
<evidence type="ECO:0000313" key="1">
    <source>
        <dbReference type="EMBL" id="MDR7295450.1"/>
    </source>
</evidence>
<dbReference type="Proteomes" id="UP001180536">
    <property type="component" value="Unassembled WGS sequence"/>
</dbReference>
<dbReference type="EMBL" id="JAVDXQ010000001">
    <property type="protein sequence ID" value="MDR7295450.1"/>
    <property type="molecule type" value="Genomic_DNA"/>
</dbReference>
<protein>
    <submittedName>
        <fullName evidence="1">Uncharacterized protein</fullName>
    </submittedName>
</protein>
<comment type="caution">
    <text evidence="1">The sequence shown here is derived from an EMBL/GenBank/DDBJ whole genome shotgun (WGS) entry which is preliminary data.</text>
</comment>
<evidence type="ECO:0000313" key="2">
    <source>
        <dbReference type="Proteomes" id="UP001180536"/>
    </source>
</evidence>